<reference evidence="2" key="1">
    <citation type="submission" date="2018-02" db="EMBL/GenBank/DDBJ databases">
        <title>Rhizophora mucronata_Transcriptome.</title>
        <authorList>
            <person name="Meera S.P."/>
            <person name="Sreeshan A."/>
            <person name="Augustine A."/>
        </authorList>
    </citation>
    <scope>NUCLEOTIDE SEQUENCE</scope>
    <source>
        <tissue evidence="2">Leaf</tissue>
    </source>
</reference>
<protein>
    <submittedName>
        <fullName evidence="2">Uncharacterized protein</fullName>
    </submittedName>
</protein>
<accession>A0A2P2Q4V2</accession>
<keyword evidence="1" id="KW-0472">Membrane</keyword>
<keyword evidence="1" id="KW-1133">Transmembrane helix</keyword>
<evidence type="ECO:0000256" key="1">
    <source>
        <dbReference type="SAM" id="Phobius"/>
    </source>
</evidence>
<dbReference type="AlphaFoldDB" id="A0A2P2Q4V2"/>
<evidence type="ECO:0000313" key="2">
    <source>
        <dbReference type="EMBL" id="MBX62010.1"/>
    </source>
</evidence>
<name>A0A2P2Q4V2_RHIMU</name>
<feature type="transmembrane region" description="Helical" evidence="1">
    <location>
        <begin position="20"/>
        <end position="42"/>
    </location>
</feature>
<dbReference type="EMBL" id="GGEC01081526">
    <property type="protein sequence ID" value="MBX62010.1"/>
    <property type="molecule type" value="Transcribed_RNA"/>
</dbReference>
<proteinExistence type="predicted"/>
<keyword evidence="1" id="KW-0812">Transmembrane</keyword>
<organism evidence="2">
    <name type="scientific">Rhizophora mucronata</name>
    <name type="common">Asiatic mangrove</name>
    <dbReference type="NCBI Taxonomy" id="61149"/>
    <lineage>
        <taxon>Eukaryota</taxon>
        <taxon>Viridiplantae</taxon>
        <taxon>Streptophyta</taxon>
        <taxon>Embryophyta</taxon>
        <taxon>Tracheophyta</taxon>
        <taxon>Spermatophyta</taxon>
        <taxon>Magnoliopsida</taxon>
        <taxon>eudicotyledons</taxon>
        <taxon>Gunneridae</taxon>
        <taxon>Pentapetalae</taxon>
        <taxon>rosids</taxon>
        <taxon>fabids</taxon>
        <taxon>Malpighiales</taxon>
        <taxon>Rhizophoraceae</taxon>
        <taxon>Rhizophora</taxon>
    </lineage>
</organism>
<sequence length="45" mass="5025">MSFLCNHGNFGVDIQSNCNSMFFNLCLVTLIILICCCLIAVCQHK</sequence>